<accession>A0ABR5E6R2</accession>
<comment type="caution">
    <text evidence="2">The sequence shown here is derived from an EMBL/GenBank/DDBJ whole genome shotgun (WGS) entry which is preliminary data.</text>
</comment>
<evidence type="ECO:0000256" key="1">
    <source>
        <dbReference type="SAM" id="Coils"/>
    </source>
</evidence>
<keyword evidence="3" id="KW-1185">Reference proteome</keyword>
<keyword evidence="1" id="KW-0175">Coiled coil</keyword>
<sequence length="122" mass="14859">MDKRSQEVEQELLQIKKSLEQEEDALFNVKQKLRQLEEVEGDIKQAKWEMNDFLYHMQDVWQGEQAKNTFWQIDDDVRQYEQKTVTITTEIQNELNKEQKKHQQSILALETKQQDFKKEMRL</sequence>
<evidence type="ECO:0000313" key="3">
    <source>
        <dbReference type="Proteomes" id="UP000033536"/>
    </source>
</evidence>
<evidence type="ECO:0000313" key="2">
    <source>
        <dbReference type="EMBL" id="KKD45415.1"/>
    </source>
</evidence>
<dbReference type="EMBL" id="JYOM01000014">
    <property type="protein sequence ID" value="KKD45415.1"/>
    <property type="molecule type" value="Genomic_DNA"/>
</dbReference>
<protein>
    <recommendedName>
        <fullName evidence="4">DUF5082 domain-containing protein</fullName>
    </recommendedName>
</protein>
<dbReference type="RefSeq" id="WP_003746909.1">
    <property type="nucleotide sequence ID" value="NZ_JAARSA010000001.1"/>
</dbReference>
<name>A0ABR5E6R2_LISSE</name>
<evidence type="ECO:0008006" key="4">
    <source>
        <dbReference type="Google" id="ProtNLM"/>
    </source>
</evidence>
<reference evidence="2 3" key="1">
    <citation type="submission" date="2015-02" db="EMBL/GenBank/DDBJ databases">
        <title>Sequencing of Listeria spp. dairy environmental strains.</title>
        <authorList>
            <person name="Muhterem-Uyar M."/>
            <person name="Wagner M."/>
            <person name="Schmitz-Esser S."/>
            <person name="Stessl B."/>
        </authorList>
    </citation>
    <scope>NUCLEOTIDE SEQUENCE [LARGE SCALE GENOMIC DNA]</scope>
    <source>
        <strain evidence="2 3">7KSM</strain>
    </source>
</reference>
<organism evidence="2 3">
    <name type="scientific">Listeria seeligeri</name>
    <dbReference type="NCBI Taxonomy" id="1640"/>
    <lineage>
        <taxon>Bacteria</taxon>
        <taxon>Bacillati</taxon>
        <taxon>Bacillota</taxon>
        <taxon>Bacilli</taxon>
        <taxon>Bacillales</taxon>
        <taxon>Listeriaceae</taxon>
        <taxon>Listeria</taxon>
    </lineage>
</organism>
<dbReference type="Proteomes" id="UP000033536">
    <property type="component" value="Unassembled WGS sequence"/>
</dbReference>
<feature type="coiled-coil region" evidence="1">
    <location>
        <begin position="5"/>
        <end position="49"/>
    </location>
</feature>
<gene>
    <name evidence="2" type="ORF">UQ68_09110</name>
</gene>
<proteinExistence type="predicted"/>